<evidence type="ECO:0000313" key="2">
    <source>
        <dbReference type="EMBL" id="SDJ29624.1"/>
    </source>
</evidence>
<dbReference type="STRING" id="683260.SAMN05421874_101351"/>
<reference evidence="2 3" key="1">
    <citation type="submission" date="2016-10" db="EMBL/GenBank/DDBJ databases">
        <authorList>
            <person name="de Groot N.N."/>
        </authorList>
    </citation>
    <scope>NUCLEOTIDE SEQUENCE [LARGE SCALE GENOMIC DNA]</scope>
    <source>
        <strain evidence="2 3">CGMCC 4.5681</strain>
    </source>
</reference>
<sequence length="173" mass="18969">MAEDLIDGVVAAWRSKLPGLAKREFELIKRVARLQVLLEEALLREITPYGLSKTEYEILGTLLSVGAPYRLRPTDLTSHLLLTSGGTSKMLKKLAVAGLVEREPDPADARTSWVRLTRHGMDIAREVVEAAAGAQLAVLQPVDRTVVNEAADSLREILLALGDRPARTPKRGR</sequence>
<keyword evidence="2" id="KW-0238">DNA-binding</keyword>
<organism evidence="2 3">
    <name type="scientific">Nonomuraea maritima</name>
    <dbReference type="NCBI Taxonomy" id="683260"/>
    <lineage>
        <taxon>Bacteria</taxon>
        <taxon>Bacillati</taxon>
        <taxon>Actinomycetota</taxon>
        <taxon>Actinomycetes</taxon>
        <taxon>Streptosporangiales</taxon>
        <taxon>Streptosporangiaceae</taxon>
        <taxon>Nonomuraea</taxon>
    </lineage>
</organism>
<dbReference type="Proteomes" id="UP000198683">
    <property type="component" value="Unassembled WGS sequence"/>
</dbReference>
<dbReference type="EMBL" id="FNFB01000001">
    <property type="protein sequence ID" value="SDJ29624.1"/>
    <property type="molecule type" value="Genomic_DNA"/>
</dbReference>
<dbReference type="InterPro" id="IPR036388">
    <property type="entry name" value="WH-like_DNA-bd_sf"/>
</dbReference>
<dbReference type="InterPro" id="IPR000835">
    <property type="entry name" value="HTH_MarR-typ"/>
</dbReference>
<evidence type="ECO:0000259" key="1">
    <source>
        <dbReference type="PROSITE" id="PS50995"/>
    </source>
</evidence>
<evidence type="ECO:0000313" key="3">
    <source>
        <dbReference type="Proteomes" id="UP000198683"/>
    </source>
</evidence>
<dbReference type="GO" id="GO:0003677">
    <property type="term" value="F:DNA binding"/>
    <property type="evidence" value="ECO:0007669"/>
    <property type="project" value="UniProtKB-KW"/>
</dbReference>
<accession>A0A1G8SKC6</accession>
<dbReference type="AlphaFoldDB" id="A0A1G8SKC6"/>
<dbReference type="RefSeq" id="WP_090758809.1">
    <property type="nucleotide sequence ID" value="NZ_FNFB01000001.1"/>
</dbReference>
<keyword evidence="3" id="KW-1185">Reference proteome</keyword>
<dbReference type="PANTHER" id="PTHR33164:SF104">
    <property type="entry name" value="TRANSCRIPTIONAL REGULATORY PROTEIN"/>
    <property type="match status" value="1"/>
</dbReference>
<dbReference type="GO" id="GO:0003700">
    <property type="term" value="F:DNA-binding transcription factor activity"/>
    <property type="evidence" value="ECO:0007669"/>
    <property type="project" value="InterPro"/>
</dbReference>
<protein>
    <submittedName>
        <fullName evidence="2">DNA-binding transcriptional regulator, MarR family</fullName>
    </submittedName>
</protein>
<dbReference type="SMART" id="SM00347">
    <property type="entry name" value="HTH_MARR"/>
    <property type="match status" value="1"/>
</dbReference>
<proteinExistence type="predicted"/>
<dbReference type="OrthoDB" id="3237509at2"/>
<dbReference type="Gene3D" id="1.10.10.10">
    <property type="entry name" value="Winged helix-like DNA-binding domain superfamily/Winged helix DNA-binding domain"/>
    <property type="match status" value="1"/>
</dbReference>
<dbReference type="PROSITE" id="PS50995">
    <property type="entry name" value="HTH_MARR_2"/>
    <property type="match status" value="1"/>
</dbReference>
<dbReference type="Pfam" id="PF12802">
    <property type="entry name" value="MarR_2"/>
    <property type="match status" value="1"/>
</dbReference>
<feature type="domain" description="HTH marR-type" evidence="1">
    <location>
        <begin position="24"/>
        <end position="163"/>
    </location>
</feature>
<dbReference type="PANTHER" id="PTHR33164">
    <property type="entry name" value="TRANSCRIPTIONAL REGULATOR, MARR FAMILY"/>
    <property type="match status" value="1"/>
</dbReference>
<dbReference type="InterPro" id="IPR036390">
    <property type="entry name" value="WH_DNA-bd_sf"/>
</dbReference>
<name>A0A1G8SKC6_9ACTN</name>
<dbReference type="InterPro" id="IPR039422">
    <property type="entry name" value="MarR/SlyA-like"/>
</dbReference>
<dbReference type="GO" id="GO:0006950">
    <property type="term" value="P:response to stress"/>
    <property type="evidence" value="ECO:0007669"/>
    <property type="project" value="TreeGrafter"/>
</dbReference>
<dbReference type="SUPFAM" id="SSF46785">
    <property type="entry name" value="Winged helix' DNA-binding domain"/>
    <property type="match status" value="1"/>
</dbReference>
<gene>
    <name evidence="2" type="ORF">SAMN05421874_101351</name>
</gene>